<gene>
    <name evidence="1" type="ORF">CPT_CIP9_119</name>
</gene>
<organism evidence="1 2">
    <name type="scientific">Enterobacter phage vB_EclM_CIP9</name>
    <dbReference type="NCBI Taxonomy" id="2696340"/>
    <lineage>
        <taxon>Viruses</taxon>
        <taxon>Duplodnaviria</taxon>
        <taxon>Heunggongvirae</taxon>
        <taxon>Uroviricota</taxon>
        <taxon>Caudoviricetes</taxon>
        <taxon>Pantevenvirales</taxon>
        <taxon>Straboviridae</taxon>
        <taxon>Tevenvirinae</taxon>
        <taxon>Kanagawavirus</taxon>
        <taxon>Kanagawavirus cipnine</taxon>
    </lineage>
</organism>
<keyword evidence="2" id="KW-1185">Reference proteome</keyword>
<reference evidence="2" key="1">
    <citation type="submission" date="2019-12" db="EMBL/GenBank/DDBJ databases">
        <authorList>
            <person name="Wang K."/>
            <person name="Tamayo M.G."/>
            <person name="Penner T.V."/>
            <person name="Cook B.W.M."/>
            <person name="Court D.A."/>
            <person name="Theriault S.S."/>
        </authorList>
    </citation>
    <scope>NUCLEOTIDE SEQUENCE [LARGE SCALE GENOMIC DNA]</scope>
</reference>
<sequence>MLRINEYAAQKIICAYNTMNDKEKFNRGSQSQSILEVLYQASTVCDNAIELASALGCEPDIILSDNIVKELTCIAQMGKL</sequence>
<accession>A0A6B9XZD5</accession>
<evidence type="ECO:0000313" key="2">
    <source>
        <dbReference type="Proteomes" id="UP000465071"/>
    </source>
</evidence>
<evidence type="ECO:0000313" key="1">
    <source>
        <dbReference type="EMBL" id="QHS01655.1"/>
    </source>
</evidence>
<name>A0A6B9XZD5_9CAUD</name>
<dbReference type="Proteomes" id="UP000465071">
    <property type="component" value="Segment"/>
</dbReference>
<proteinExistence type="predicted"/>
<dbReference type="EMBL" id="MN882610">
    <property type="protein sequence ID" value="QHS01655.1"/>
    <property type="molecule type" value="Genomic_DNA"/>
</dbReference>
<protein>
    <submittedName>
        <fullName evidence="1">Uncharacterized protein</fullName>
    </submittedName>
</protein>